<dbReference type="Proteomes" id="UP000471560">
    <property type="component" value="Unassembled WGS sequence"/>
</dbReference>
<feature type="transmembrane region" description="Helical" evidence="4">
    <location>
        <begin position="96"/>
        <end position="114"/>
    </location>
</feature>
<evidence type="ECO:0000313" key="6">
    <source>
        <dbReference type="EMBL" id="NEI32768.1"/>
    </source>
</evidence>
<evidence type="ECO:0000256" key="1">
    <source>
        <dbReference type="ARBA" id="ARBA00022692"/>
    </source>
</evidence>
<protein>
    <submittedName>
        <fullName evidence="7">MFS transporter</fullName>
    </submittedName>
</protein>
<feature type="transmembrane region" description="Helical" evidence="4">
    <location>
        <begin position="301"/>
        <end position="319"/>
    </location>
</feature>
<feature type="transmembrane region" description="Helical" evidence="4">
    <location>
        <begin position="153"/>
        <end position="178"/>
    </location>
</feature>
<dbReference type="eggNOG" id="COG2814">
    <property type="taxonomic scope" value="Bacteria"/>
</dbReference>
<dbReference type="SUPFAM" id="SSF103473">
    <property type="entry name" value="MFS general substrate transporter"/>
    <property type="match status" value="1"/>
</dbReference>
<dbReference type="AlphaFoldDB" id="A0A179BW58"/>
<gene>
    <name evidence="7" type="ORF">A4U53_16840</name>
    <name evidence="6" type="ORF">GR204_01905</name>
</gene>
<evidence type="ECO:0000313" key="7">
    <source>
        <dbReference type="EMBL" id="OAP95789.1"/>
    </source>
</evidence>
<evidence type="ECO:0000256" key="2">
    <source>
        <dbReference type="ARBA" id="ARBA00022989"/>
    </source>
</evidence>
<dbReference type="Pfam" id="PF07690">
    <property type="entry name" value="MFS_1"/>
    <property type="match status" value="1"/>
</dbReference>
<proteinExistence type="predicted"/>
<dbReference type="EMBL" id="WUEZ01000002">
    <property type="protein sequence ID" value="NEI32768.1"/>
    <property type="molecule type" value="Genomic_DNA"/>
</dbReference>
<feature type="transmembrane region" description="Helical" evidence="4">
    <location>
        <begin position="235"/>
        <end position="254"/>
    </location>
</feature>
<dbReference type="Gene3D" id="1.20.1250.20">
    <property type="entry name" value="MFS general substrate transporter like domains"/>
    <property type="match status" value="2"/>
</dbReference>
<reference evidence="6 8" key="2">
    <citation type="submission" date="2019-12" db="EMBL/GenBank/DDBJ databases">
        <title>Rhizobium genotypes associated with high levels of biological nitrogen fixation by grain legumes in a temperate-maritime cropping system.</title>
        <authorList>
            <person name="Maluk M."/>
            <person name="Francesc Ferrando Molina F."/>
            <person name="Lopez Del Egido L."/>
            <person name="Lafos M."/>
            <person name="Langarica-Fuentes A."/>
            <person name="Gebre Yohannes G."/>
            <person name="Young M.W."/>
            <person name="Martin P."/>
            <person name="Gantlett R."/>
            <person name="Kenicer G."/>
            <person name="Hawes C."/>
            <person name="Begg G.S."/>
            <person name="Quilliam R.S."/>
            <person name="Squire G.R."/>
            <person name="Poole P.S."/>
            <person name="Young P.W."/>
            <person name="Iannetta P.M."/>
            <person name="James E.K."/>
        </authorList>
    </citation>
    <scope>NUCLEOTIDE SEQUENCE [LARGE SCALE GENOMIC DNA]</scope>
    <source>
        <strain evidence="6 8">JHI1096</strain>
    </source>
</reference>
<dbReference type="PANTHER" id="PTHR23537">
    <property type="match status" value="1"/>
</dbReference>
<keyword evidence="2 4" id="KW-1133">Transmembrane helix</keyword>
<dbReference type="CDD" id="cd06174">
    <property type="entry name" value="MFS"/>
    <property type="match status" value="1"/>
</dbReference>
<feature type="transmembrane region" description="Helical" evidence="4">
    <location>
        <begin position="274"/>
        <end position="294"/>
    </location>
</feature>
<feature type="transmembrane region" description="Helical" evidence="4">
    <location>
        <begin position="120"/>
        <end position="141"/>
    </location>
</feature>
<feature type="transmembrane region" description="Helical" evidence="4">
    <location>
        <begin position="325"/>
        <end position="344"/>
    </location>
</feature>
<dbReference type="InterPro" id="IPR020846">
    <property type="entry name" value="MFS_dom"/>
</dbReference>
<sequence length="419" mass="44089">MIIVSNSRDRDCQQRPIIMTSVRLPGNVLVAVMIACVATCYGFGLSLFPQIIPDMRKDLAFDYAFVGTVTGLVQFSTVAFAVLATWLVHRIGAARTVVASVSLCGLCLSGIPIIDNLYVVAGLLMVAGATGASTFVPMINLASRVVRAEQRGFAMSLISSAPAFGVLINSALVAAYAGSGHWQMVWYLTGAATITLAIVTHILFGRAGLFDSGASHETLASTAGASASLRSIMPWVVLIFALGFINGLMPYPYLTYLSPFLREELGYSVGFASWLWATIGVVGISAGFAIGTISSRLGSRYAMLACYSSFLAAGALVVLDPSMQLSILSGIFFSLGFYPIYGLLPAYVSHRATPRLAVTVLGICTVFQGIGGTTGNFFGGVIKTSTESFSGIYLAVAVTAAVAAAMTILLPKDQRVQAE</sequence>
<dbReference type="GO" id="GO:0022857">
    <property type="term" value="F:transmembrane transporter activity"/>
    <property type="evidence" value="ECO:0007669"/>
    <property type="project" value="InterPro"/>
</dbReference>
<feature type="transmembrane region" description="Helical" evidence="4">
    <location>
        <begin position="356"/>
        <end position="378"/>
    </location>
</feature>
<feature type="domain" description="Major facilitator superfamily (MFS) profile" evidence="5">
    <location>
        <begin position="30"/>
        <end position="415"/>
    </location>
</feature>
<keyword evidence="3 4" id="KW-0472">Membrane</keyword>
<name>A0A179BW58_RHILE</name>
<feature type="transmembrane region" description="Helical" evidence="4">
    <location>
        <begin position="390"/>
        <end position="410"/>
    </location>
</feature>
<reference evidence="7" key="1">
    <citation type="submission" date="2016-04" db="EMBL/GenBank/DDBJ databases">
        <title>Fast-growing isolate from the root nodules of Vavilovia formosa.</title>
        <authorList>
            <person name="Kimeklis A."/>
            <person name="Safronova V."/>
            <person name="Belimov A."/>
            <person name="Andronov E."/>
        </authorList>
    </citation>
    <scope>NUCLEOTIDE SEQUENCE [LARGE SCALE GENOMIC DNA]</scope>
    <source>
        <strain evidence="7">Vaf-46</strain>
    </source>
</reference>
<dbReference type="GO" id="GO:0005886">
    <property type="term" value="C:plasma membrane"/>
    <property type="evidence" value="ECO:0007669"/>
    <property type="project" value="TreeGrafter"/>
</dbReference>
<dbReference type="InterPro" id="IPR011701">
    <property type="entry name" value="MFS"/>
</dbReference>
<comment type="caution">
    <text evidence="7">The sequence shown here is derived from an EMBL/GenBank/DDBJ whole genome shotgun (WGS) entry which is preliminary data.</text>
</comment>
<dbReference type="InterPro" id="IPR010645">
    <property type="entry name" value="MFS_4"/>
</dbReference>
<feature type="transmembrane region" description="Helical" evidence="4">
    <location>
        <begin position="184"/>
        <end position="204"/>
    </location>
</feature>
<dbReference type="EMBL" id="LWBS01000097">
    <property type="protein sequence ID" value="OAP95789.1"/>
    <property type="molecule type" value="Genomic_DNA"/>
</dbReference>
<feature type="transmembrane region" description="Helical" evidence="4">
    <location>
        <begin position="64"/>
        <end position="89"/>
    </location>
</feature>
<evidence type="ECO:0000313" key="8">
    <source>
        <dbReference type="Proteomes" id="UP000471560"/>
    </source>
</evidence>
<keyword evidence="1 4" id="KW-0812">Transmembrane</keyword>
<dbReference type="InterPro" id="IPR036259">
    <property type="entry name" value="MFS_trans_sf"/>
</dbReference>
<evidence type="ECO:0000256" key="4">
    <source>
        <dbReference type="SAM" id="Phobius"/>
    </source>
</evidence>
<organism evidence="7">
    <name type="scientific">Rhizobium leguminosarum</name>
    <dbReference type="NCBI Taxonomy" id="384"/>
    <lineage>
        <taxon>Bacteria</taxon>
        <taxon>Pseudomonadati</taxon>
        <taxon>Pseudomonadota</taxon>
        <taxon>Alphaproteobacteria</taxon>
        <taxon>Hyphomicrobiales</taxon>
        <taxon>Rhizobiaceae</taxon>
        <taxon>Rhizobium/Agrobacterium group</taxon>
        <taxon>Rhizobium</taxon>
    </lineage>
</organism>
<dbReference type="PANTHER" id="PTHR23537:SF1">
    <property type="entry name" value="SUGAR TRANSPORTER"/>
    <property type="match status" value="1"/>
</dbReference>
<dbReference type="PROSITE" id="PS50850">
    <property type="entry name" value="MFS"/>
    <property type="match status" value="1"/>
</dbReference>
<feature type="transmembrane region" description="Helical" evidence="4">
    <location>
        <begin position="28"/>
        <end position="52"/>
    </location>
</feature>
<evidence type="ECO:0000256" key="3">
    <source>
        <dbReference type="ARBA" id="ARBA00023136"/>
    </source>
</evidence>
<accession>A0A179BW58</accession>
<evidence type="ECO:0000259" key="5">
    <source>
        <dbReference type="PROSITE" id="PS50850"/>
    </source>
</evidence>